<evidence type="ECO:0000313" key="9">
    <source>
        <dbReference type="Proteomes" id="UP000016922"/>
    </source>
</evidence>
<dbReference type="PANTHER" id="PTHR33048">
    <property type="entry name" value="PTH11-LIKE INTEGRAL MEMBRANE PROTEIN (AFU_ORTHOLOGUE AFUA_5G11245)"/>
    <property type="match status" value="1"/>
</dbReference>
<dbReference type="InterPro" id="IPR052337">
    <property type="entry name" value="SAT4-like"/>
</dbReference>
<feature type="domain" description="Rhodopsin" evidence="7">
    <location>
        <begin position="37"/>
        <end position="279"/>
    </location>
</feature>
<evidence type="ECO:0000256" key="2">
    <source>
        <dbReference type="ARBA" id="ARBA00022692"/>
    </source>
</evidence>
<dbReference type="OMA" id="FRVWWRC"/>
<evidence type="ECO:0000256" key="1">
    <source>
        <dbReference type="ARBA" id="ARBA00004141"/>
    </source>
</evidence>
<evidence type="ECO:0000313" key="8">
    <source>
        <dbReference type="EMBL" id="EPE30265.1"/>
    </source>
</evidence>
<evidence type="ECO:0000256" key="5">
    <source>
        <dbReference type="ARBA" id="ARBA00038359"/>
    </source>
</evidence>
<dbReference type="InterPro" id="IPR049326">
    <property type="entry name" value="Rhodopsin_dom_fungi"/>
</dbReference>
<feature type="transmembrane region" description="Helical" evidence="6">
    <location>
        <begin position="141"/>
        <end position="162"/>
    </location>
</feature>
<dbReference type="RefSeq" id="XP_008082658.1">
    <property type="nucleotide sequence ID" value="XM_008084467.1"/>
</dbReference>
<evidence type="ECO:0000256" key="3">
    <source>
        <dbReference type="ARBA" id="ARBA00022989"/>
    </source>
</evidence>
<evidence type="ECO:0000259" key="7">
    <source>
        <dbReference type="Pfam" id="PF20684"/>
    </source>
</evidence>
<dbReference type="Proteomes" id="UP000016922">
    <property type="component" value="Unassembled WGS sequence"/>
</dbReference>
<organism evidence="8 9">
    <name type="scientific">Glarea lozoyensis (strain ATCC 20868 / MF5171)</name>
    <dbReference type="NCBI Taxonomy" id="1116229"/>
    <lineage>
        <taxon>Eukaryota</taxon>
        <taxon>Fungi</taxon>
        <taxon>Dikarya</taxon>
        <taxon>Ascomycota</taxon>
        <taxon>Pezizomycotina</taxon>
        <taxon>Leotiomycetes</taxon>
        <taxon>Helotiales</taxon>
        <taxon>Helotiaceae</taxon>
        <taxon>Glarea</taxon>
    </lineage>
</organism>
<comment type="similarity">
    <text evidence="5">Belongs to the SAT4 family.</text>
</comment>
<reference evidence="8 9" key="1">
    <citation type="journal article" date="2013" name="BMC Genomics">
        <title>Genomics-driven discovery of the pneumocandin biosynthetic gene cluster in the fungus Glarea lozoyensis.</title>
        <authorList>
            <person name="Chen L."/>
            <person name="Yue Q."/>
            <person name="Zhang X."/>
            <person name="Xiang M."/>
            <person name="Wang C."/>
            <person name="Li S."/>
            <person name="Che Y."/>
            <person name="Ortiz-Lopez F.J."/>
            <person name="Bills G.F."/>
            <person name="Liu X."/>
            <person name="An Z."/>
        </authorList>
    </citation>
    <scope>NUCLEOTIDE SEQUENCE [LARGE SCALE GENOMIC DNA]</scope>
    <source>
        <strain evidence="9">ATCC 20868 / MF5171</strain>
    </source>
</reference>
<dbReference type="GeneID" id="19472028"/>
<dbReference type="EMBL" id="KE145364">
    <property type="protein sequence ID" value="EPE30265.1"/>
    <property type="molecule type" value="Genomic_DNA"/>
</dbReference>
<keyword evidence="9" id="KW-1185">Reference proteome</keyword>
<gene>
    <name evidence="8" type="ORF">GLAREA_12988</name>
</gene>
<protein>
    <recommendedName>
        <fullName evidence="7">Rhodopsin domain-containing protein</fullName>
    </recommendedName>
</protein>
<dbReference type="PANTHER" id="PTHR33048:SF55">
    <property type="entry name" value="INTEGRAL MEMBRANE PROTEIN"/>
    <property type="match status" value="1"/>
</dbReference>
<feature type="transmembrane region" description="Helical" evidence="6">
    <location>
        <begin position="99"/>
        <end position="121"/>
    </location>
</feature>
<proteinExistence type="inferred from homology"/>
<feature type="transmembrane region" description="Helical" evidence="6">
    <location>
        <begin position="20"/>
        <end position="41"/>
    </location>
</feature>
<evidence type="ECO:0000256" key="4">
    <source>
        <dbReference type="ARBA" id="ARBA00023136"/>
    </source>
</evidence>
<dbReference type="KEGG" id="glz:GLAREA_12988"/>
<dbReference type="AlphaFoldDB" id="S3CXD3"/>
<feature type="transmembrane region" description="Helical" evidence="6">
    <location>
        <begin position="212"/>
        <end position="234"/>
    </location>
</feature>
<keyword evidence="3 6" id="KW-1133">Transmembrane helix</keyword>
<dbReference type="HOGENOM" id="CLU_028200_0_2_1"/>
<dbReference type="GO" id="GO:0016020">
    <property type="term" value="C:membrane"/>
    <property type="evidence" value="ECO:0007669"/>
    <property type="project" value="UniProtKB-SubCell"/>
</dbReference>
<name>S3CXD3_GLAL2</name>
<dbReference type="eggNOG" id="ENOG502SPBT">
    <property type="taxonomic scope" value="Eukaryota"/>
</dbReference>
<keyword evidence="4 6" id="KW-0472">Membrane</keyword>
<feature type="transmembrane region" description="Helical" evidence="6">
    <location>
        <begin position="53"/>
        <end position="79"/>
    </location>
</feature>
<accession>S3CXD3</accession>
<feature type="transmembrane region" description="Helical" evidence="6">
    <location>
        <begin position="182"/>
        <end position="200"/>
    </location>
</feature>
<dbReference type="Pfam" id="PF20684">
    <property type="entry name" value="Fung_rhodopsin"/>
    <property type="match status" value="1"/>
</dbReference>
<sequence>MSNSTSNPLAHNPESQGDLWVKVTIPIYVVTLGIVCLRLWWRRSMAGKFAKTDIFVVVSLLCALVQQVLGCIAILKWGLGHHAAYIGRYKTGKAMMYFYIYQIFYKILVGTTKLSFIALYLDLFPTRAFRITCHVVQGTIYCAIVAFVFGTMFQCTPIPYFWNRNIKGGKCIDTAAFWYGHAAWNTIMDVIVLLLPVPVIRSLRIGRTQKIAVLGVFGLGAFVIVASVMRMIALNPASKVTQADMTYVISTSNALLWTQVESCVAIICVCLPTLKGLIAKVIPNLFSTKGRSTKESYHLKEIENSWRAKVGKSVRMNDSASQESIFGIKKTVMVEVDTEEGHTIDSREIFGDANRV</sequence>
<comment type="subcellular location">
    <subcellularLocation>
        <location evidence="1">Membrane</location>
        <topology evidence="1">Multi-pass membrane protein</topology>
    </subcellularLocation>
</comment>
<evidence type="ECO:0000256" key="6">
    <source>
        <dbReference type="SAM" id="Phobius"/>
    </source>
</evidence>
<keyword evidence="2 6" id="KW-0812">Transmembrane</keyword>
<dbReference type="OrthoDB" id="5401779at2759"/>